<feature type="domain" description="HTH marR-type" evidence="4">
    <location>
        <begin position="9"/>
        <end position="145"/>
    </location>
</feature>
<keyword evidence="2" id="KW-0238">DNA-binding</keyword>
<proteinExistence type="predicted"/>
<dbReference type="Gene3D" id="1.10.10.10">
    <property type="entry name" value="Winged helix-like DNA-binding domain superfamily/Winged helix DNA-binding domain"/>
    <property type="match status" value="1"/>
</dbReference>
<dbReference type="EMBL" id="NPZB01000002">
    <property type="protein sequence ID" value="PNS07952.1"/>
    <property type="molecule type" value="Genomic_DNA"/>
</dbReference>
<evidence type="ECO:0000313" key="6">
    <source>
        <dbReference type="Proteomes" id="UP000236220"/>
    </source>
</evidence>
<dbReference type="Pfam" id="PF12802">
    <property type="entry name" value="MarR_2"/>
    <property type="match status" value="1"/>
</dbReference>
<dbReference type="RefSeq" id="WP_103075597.1">
    <property type="nucleotide sequence ID" value="NZ_NPZB01000002.1"/>
</dbReference>
<keyword evidence="6" id="KW-1185">Reference proteome</keyword>
<dbReference type="InterPro" id="IPR023187">
    <property type="entry name" value="Tscrpt_reg_MarR-type_CS"/>
</dbReference>
<evidence type="ECO:0000313" key="5">
    <source>
        <dbReference type="EMBL" id="PNS07952.1"/>
    </source>
</evidence>
<evidence type="ECO:0000259" key="4">
    <source>
        <dbReference type="PROSITE" id="PS50995"/>
    </source>
</evidence>
<dbReference type="InterPro" id="IPR036390">
    <property type="entry name" value="WH_DNA-bd_sf"/>
</dbReference>
<dbReference type="SUPFAM" id="SSF46785">
    <property type="entry name" value="Winged helix' DNA-binding domain"/>
    <property type="match status" value="1"/>
</dbReference>
<evidence type="ECO:0000256" key="3">
    <source>
        <dbReference type="ARBA" id="ARBA00023163"/>
    </source>
</evidence>
<dbReference type="PANTHER" id="PTHR33164:SF43">
    <property type="entry name" value="HTH-TYPE TRANSCRIPTIONAL REPRESSOR YETL"/>
    <property type="match status" value="1"/>
</dbReference>
<accession>A0A2K1PYT4</accession>
<gene>
    <name evidence="5" type="ORF">Lysil_2128</name>
</gene>
<dbReference type="PANTHER" id="PTHR33164">
    <property type="entry name" value="TRANSCRIPTIONAL REGULATOR, MARR FAMILY"/>
    <property type="match status" value="1"/>
</dbReference>
<dbReference type="OrthoDB" id="8635520at2"/>
<name>A0A2K1PYT4_9GAMM</name>
<dbReference type="InterPro" id="IPR000835">
    <property type="entry name" value="HTH_MarR-typ"/>
</dbReference>
<protein>
    <submittedName>
        <fullName evidence="5">MarR-type Transcriptional regulator</fullName>
    </submittedName>
</protein>
<sequence>MTEAPWYDIVAIPALLRHARNTYGSAMREALEAAGYGDIPKNGLYVVGGLALGEGDVPLSELIRSLRISKQSAGQLVDTLVLRGYLERSEDPQDRRRLVIGLTARGRAAAAVQTGARERIDAQLADAIGSAQVTSLRKSLAALIALDHEQDSPDDDA</sequence>
<dbReference type="GO" id="GO:0006950">
    <property type="term" value="P:response to stress"/>
    <property type="evidence" value="ECO:0007669"/>
    <property type="project" value="TreeGrafter"/>
</dbReference>
<comment type="caution">
    <text evidence="5">The sequence shown here is derived from an EMBL/GenBank/DDBJ whole genome shotgun (WGS) entry which is preliminary data.</text>
</comment>
<dbReference type="InterPro" id="IPR036388">
    <property type="entry name" value="WH-like_DNA-bd_sf"/>
</dbReference>
<dbReference type="PROSITE" id="PS01117">
    <property type="entry name" value="HTH_MARR_1"/>
    <property type="match status" value="1"/>
</dbReference>
<organism evidence="5 6">
    <name type="scientific">Solilutibacter silvestris</name>
    <dbReference type="NCBI Taxonomy" id="1645665"/>
    <lineage>
        <taxon>Bacteria</taxon>
        <taxon>Pseudomonadati</taxon>
        <taxon>Pseudomonadota</taxon>
        <taxon>Gammaproteobacteria</taxon>
        <taxon>Lysobacterales</taxon>
        <taxon>Lysobacteraceae</taxon>
        <taxon>Solilutibacter</taxon>
    </lineage>
</organism>
<dbReference type="GO" id="GO:0003700">
    <property type="term" value="F:DNA-binding transcription factor activity"/>
    <property type="evidence" value="ECO:0007669"/>
    <property type="project" value="InterPro"/>
</dbReference>
<dbReference type="AlphaFoldDB" id="A0A2K1PYT4"/>
<dbReference type="SMART" id="SM00347">
    <property type="entry name" value="HTH_MARR"/>
    <property type="match status" value="1"/>
</dbReference>
<keyword evidence="3" id="KW-0804">Transcription</keyword>
<reference evidence="5 6" key="1">
    <citation type="submission" date="2017-08" db="EMBL/GenBank/DDBJ databases">
        <title>Lysobacter sylvestris genome.</title>
        <authorList>
            <person name="Zhang D.-C."/>
            <person name="Albuquerque L."/>
            <person name="Franca L."/>
            <person name="Froufe H.J.C."/>
            <person name="Barroso C."/>
            <person name="Egas C."/>
            <person name="Da Costa M."/>
            <person name="Margesin R."/>
        </authorList>
    </citation>
    <scope>NUCLEOTIDE SEQUENCE [LARGE SCALE GENOMIC DNA]</scope>
    <source>
        <strain evidence="5 6">AM20-91</strain>
    </source>
</reference>
<dbReference type="Proteomes" id="UP000236220">
    <property type="component" value="Unassembled WGS sequence"/>
</dbReference>
<evidence type="ECO:0000256" key="1">
    <source>
        <dbReference type="ARBA" id="ARBA00023015"/>
    </source>
</evidence>
<dbReference type="InterPro" id="IPR039422">
    <property type="entry name" value="MarR/SlyA-like"/>
</dbReference>
<keyword evidence="1" id="KW-0805">Transcription regulation</keyword>
<dbReference type="PRINTS" id="PR00598">
    <property type="entry name" value="HTHMARR"/>
</dbReference>
<dbReference type="GO" id="GO:0003677">
    <property type="term" value="F:DNA binding"/>
    <property type="evidence" value="ECO:0007669"/>
    <property type="project" value="UniProtKB-KW"/>
</dbReference>
<evidence type="ECO:0000256" key="2">
    <source>
        <dbReference type="ARBA" id="ARBA00023125"/>
    </source>
</evidence>
<dbReference type="PROSITE" id="PS50995">
    <property type="entry name" value="HTH_MARR_2"/>
    <property type="match status" value="1"/>
</dbReference>